<dbReference type="InterPro" id="IPR032396">
    <property type="entry name" value="SAS-6_N"/>
</dbReference>
<evidence type="ECO:0000256" key="3">
    <source>
        <dbReference type="ARBA" id="ARBA00023054"/>
    </source>
</evidence>
<evidence type="ECO:0000256" key="7">
    <source>
        <dbReference type="SAM" id="MobiDB-lite"/>
    </source>
</evidence>
<dbReference type="Proteomes" id="UP001152798">
    <property type="component" value="Chromosome 1"/>
</dbReference>
<feature type="region of interest" description="Disordered" evidence="7">
    <location>
        <begin position="549"/>
        <end position="629"/>
    </location>
</feature>
<dbReference type="PANTHER" id="PTHR44281">
    <property type="entry name" value="SPINDLE ASSEMBLY ABNORMAL PROTEIN 6 HOMOLOG"/>
    <property type="match status" value="1"/>
</dbReference>
<organism evidence="9 10">
    <name type="scientific">Nezara viridula</name>
    <name type="common">Southern green stink bug</name>
    <name type="synonym">Cimex viridulus</name>
    <dbReference type="NCBI Taxonomy" id="85310"/>
    <lineage>
        <taxon>Eukaryota</taxon>
        <taxon>Metazoa</taxon>
        <taxon>Ecdysozoa</taxon>
        <taxon>Arthropoda</taxon>
        <taxon>Hexapoda</taxon>
        <taxon>Insecta</taxon>
        <taxon>Pterygota</taxon>
        <taxon>Neoptera</taxon>
        <taxon>Paraneoptera</taxon>
        <taxon>Hemiptera</taxon>
        <taxon>Heteroptera</taxon>
        <taxon>Panheteroptera</taxon>
        <taxon>Pentatomomorpha</taxon>
        <taxon>Pentatomoidea</taxon>
        <taxon>Pentatomidae</taxon>
        <taxon>Pentatominae</taxon>
        <taxon>Nezara</taxon>
    </lineage>
</organism>
<proteinExistence type="predicted"/>
<evidence type="ECO:0000313" key="9">
    <source>
        <dbReference type="EMBL" id="CAH1390587.1"/>
    </source>
</evidence>
<dbReference type="PANTHER" id="PTHR44281:SF2">
    <property type="entry name" value="SPINDLE ASSEMBLY ABNORMAL PROTEIN 6 HOMOLOG"/>
    <property type="match status" value="1"/>
</dbReference>
<evidence type="ECO:0000313" key="10">
    <source>
        <dbReference type="Proteomes" id="UP001152798"/>
    </source>
</evidence>
<dbReference type="GO" id="GO:0007099">
    <property type="term" value="P:centriole replication"/>
    <property type="evidence" value="ECO:0007669"/>
    <property type="project" value="TreeGrafter"/>
</dbReference>
<evidence type="ECO:0000256" key="2">
    <source>
        <dbReference type="ARBA" id="ARBA00022490"/>
    </source>
</evidence>
<dbReference type="CDD" id="cd10142">
    <property type="entry name" value="HD_SAS6_N"/>
    <property type="match status" value="1"/>
</dbReference>
<dbReference type="AlphaFoldDB" id="A0A9P0H2U2"/>
<evidence type="ECO:0000256" key="1">
    <source>
        <dbReference type="ARBA" id="ARBA00004300"/>
    </source>
</evidence>
<feature type="compositionally biased region" description="Basic and acidic residues" evidence="7">
    <location>
        <begin position="567"/>
        <end position="597"/>
    </location>
</feature>
<feature type="compositionally biased region" description="Polar residues" evidence="7">
    <location>
        <begin position="618"/>
        <end position="629"/>
    </location>
</feature>
<keyword evidence="10" id="KW-1185">Reference proteome</keyword>
<evidence type="ECO:0000259" key="8">
    <source>
        <dbReference type="Pfam" id="PF16531"/>
    </source>
</evidence>
<comment type="subcellular location">
    <subcellularLocation>
        <location evidence="1">Cytoplasm</location>
        <location evidence="1">Cytoskeleton</location>
        <location evidence="1">Microtubule organizing center</location>
        <location evidence="1">Centrosome</location>
    </subcellularLocation>
</comment>
<dbReference type="GO" id="GO:0005813">
    <property type="term" value="C:centrosome"/>
    <property type="evidence" value="ECO:0007669"/>
    <property type="project" value="UniProtKB-SubCell"/>
</dbReference>
<evidence type="ECO:0000256" key="4">
    <source>
        <dbReference type="ARBA" id="ARBA00023212"/>
    </source>
</evidence>
<reference evidence="9" key="1">
    <citation type="submission" date="2022-01" db="EMBL/GenBank/DDBJ databases">
        <authorList>
            <person name="King R."/>
        </authorList>
    </citation>
    <scope>NUCLEOTIDE SEQUENCE</scope>
</reference>
<name>A0A9P0H2U2_NEZVI</name>
<dbReference type="OrthoDB" id="49058at2759"/>
<sequence>MVLDNLDVSRGEPLYSSIQKFFIRNVQSEEKIKHLRVTVDFIKNQSKVSKQVLSIQVSDDEDPFYYYSLVLTEENYQRLKQLQGLLVDFDSFPTQVIRLLEQCKEQESNDSKFLLLLEEDKKNGGDFHQTSLKIVETNNFKHLCHLVLYIEAGNDNDIKKLMLKKIEVLKDKNVKAERCISDLESQLFAKNKCLQSKEHELQEIKHKWKEERLAFKAESTKELTEETEKMRKAQLEWQIKSQRERNELEDKYQTNLKEKESELSRLRIENQILQEKRTLADSTLVEQARRIDSLEKEVSAFRGDIMSLRKQNAKLDSDYHDKDRQVHNLKTKLAVAEQESKDMGVILNKQKELLNSANEQKNRLEEVINEKEKNIQRKQTTIQNLSDELVKANEIITKIQKELSLINQKLKVRTVIALEQEKVVETSQKKITKLEESIISQEKKIQSLLETEKSLKSSLRDLNSTINVKDKKIKENERIIDWLNRRLSEQSKLVNSPTCATLQNGLISGPTSTPFPQFRNGEVNMCNTIPFSVKTSSSVENTNHDYQKQLDDVENTPPFSKMSPQTDLREPVSTEHLKNDTPKSSEPNKKKTSDSAKHLAKKTSRSVGFKRSTLPEPQITTVPSSYFLK</sequence>
<keyword evidence="2" id="KW-0963">Cytoplasm</keyword>
<feature type="domain" description="Spindle assembly abnormal protein 6 N-terminal" evidence="8">
    <location>
        <begin position="17"/>
        <end position="148"/>
    </location>
</feature>
<accession>A0A9P0H2U2</accession>
<dbReference type="Pfam" id="PF16531">
    <property type="entry name" value="SAS-6_N"/>
    <property type="match status" value="1"/>
</dbReference>
<feature type="coiled-coil region" evidence="6">
    <location>
        <begin position="216"/>
        <end position="451"/>
    </location>
</feature>
<keyword evidence="3 6" id="KW-0175">Coiled coil</keyword>
<keyword evidence="5" id="KW-0131">Cell cycle</keyword>
<keyword evidence="4" id="KW-0206">Cytoskeleton</keyword>
<dbReference type="GO" id="GO:0005814">
    <property type="term" value="C:centriole"/>
    <property type="evidence" value="ECO:0007669"/>
    <property type="project" value="TreeGrafter"/>
</dbReference>
<dbReference type="Gene3D" id="2.170.210.20">
    <property type="entry name" value="Spindle assembly abnormal protein 6, N-terminal domain"/>
    <property type="match status" value="1"/>
</dbReference>
<evidence type="ECO:0000256" key="6">
    <source>
        <dbReference type="SAM" id="Coils"/>
    </source>
</evidence>
<evidence type="ECO:0000256" key="5">
    <source>
        <dbReference type="ARBA" id="ARBA00023306"/>
    </source>
</evidence>
<gene>
    <name evidence="9" type="ORF">NEZAVI_LOCUS1771</name>
</gene>
<dbReference type="EMBL" id="OV725077">
    <property type="protein sequence ID" value="CAH1390587.1"/>
    <property type="molecule type" value="Genomic_DNA"/>
</dbReference>
<protein>
    <recommendedName>
        <fullName evidence="8">Spindle assembly abnormal protein 6 N-terminal domain-containing protein</fullName>
    </recommendedName>
</protein>
<dbReference type="InterPro" id="IPR038558">
    <property type="entry name" value="SAS-6_N_sf"/>
</dbReference>